<dbReference type="SMART" id="SM00387">
    <property type="entry name" value="HATPase_c"/>
    <property type="match status" value="1"/>
</dbReference>
<dbReference type="GO" id="GO:0005886">
    <property type="term" value="C:plasma membrane"/>
    <property type="evidence" value="ECO:0007669"/>
    <property type="project" value="UniProtKB-SubCell"/>
</dbReference>
<dbReference type="SMART" id="SM00065">
    <property type="entry name" value="GAF"/>
    <property type="match status" value="1"/>
</dbReference>
<dbReference type="SMART" id="SM00388">
    <property type="entry name" value="HisKA"/>
    <property type="match status" value="1"/>
</dbReference>
<keyword evidence="5" id="KW-0600">Photoreceptor protein</keyword>
<keyword evidence="14" id="KW-0547">Nucleotide-binding</keyword>
<evidence type="ECO:0000256" key="6">
    <source>
        <dbReference type="ARBA" id="ARBA00022553"/>
    </source>
</evidence>
<dbReference type="InterPro" id="IPR036890">
    <property type="entry name" value="HATPase_C_sf"/>
</dbReference>
<evidence type="ECO:0000259" key="13">
    <source>
        <dbReference type="PROSITE" id="PS50109"/>
    </source>
</evidence>
<dbReference type="Gene3D" id="3.30.565.10">
    <property type="entry name" value="Histidine kinase-like ATPase, C-terminal domain"/>
    <property type="match status" value="1"/>
</dbReference>
<evidence type="ECO:0000256" key="10">
    <source>
        <dbReference type="ARBA" id="ARBA00022991"/>
    </source>
</evidence>
<dbReference type="PANTHER" id="PTHR42878:SF15">
    <property type="entry name" value="BACTERIOPHYTOCHROME"/>
    <property type="match status" value="1"/>
</dbReference>
<keyword evidence="9" id="KW-0418">Kinase</keyword>
<keyword evidence="8" id="KW-0808">Transferase</keyword>
<comment type="catalytic activity">
    <reaction evidence="1">
        <text>ATP + protein L-histidine = ADP + protein N-phospho-L-histidine.</text>
        <dbReference type="EC" id="2.7.13.3"/>
    </reaction>
</comment>
<evidence type="ECO:0000256" key="7">
    <source>
        <dbReference type="ARBA" id="ARBA00022606"/>
    </source>
</evidence>
<dbReference type="GO" id="GO:0009881">
    <property type="term" value="F:photoreceptor activity"/>
    <property type="evidence" value="ECO:0007669"/>
    <property type="project" value="UniProtKB-KW"/>
</dbReference>
<dbReference type="InterPro" id="IPR001294">
    <property type="entry name" value="Phytochrome"/>
</dbReference>
<dbReference type="GO" id="GO:0009584">
    <property type="term" value="P:detection of visible light"/>
    <property type="evidence" value="ECO:0007669"/>
    <property type="project" value="InterPro"/>
</dbReference>
<dbReference type="Pfam" id="PF01590">
    <property type="entry name" value="GAF"/>
    <property type="match status" value="1"/>
</dbReference>
<comment type="subcellular location">
    <subcellularLocation>
        <location evidence="2">Cell inner membrane</location>
        <topology evidence="2">Multi-pass membrane protein</topology>
    </subcellularLocation>
</comment>
<dbReference type="AlphaFoldDB" id="A0AAW9QPL9"/>
<dbReference type="SUPFAM" id="SSF47384">
    <property type="entry name" value="Homodimeric domain of signal transducing histidine kinase"/>
    <property type="match status" value="1"/>
</dbReference>
<feature type="domain" description="Histidine kinase" evidence="13">
    <location>
        <begin position="520"/>
        <end position="733"/>
    </location>
</feature>
<dbReference type="InterPro" id="IPR029016">
    <property type="entry name" value="GAF-like_dom_sf"/>
</dbReference>
<dbReference type="InterPro" id="IPR003661">
    <property type="entry name" value="HisK_dim/P_dom"/>
</dbReference>
<comment type="caution">
    <text evidence="14">The sequence shown here is derived from an EMBL/GenBank/DDBJ whole genome shotgun (WGS) entry which is preliminary data.</text>
</comment>
<dbReference type="GO" id="GO:0006355">
    <property type="term" value="P:regulation of DNA-templated transcription"/>
    <property type="evidence" value="ECO:0007669"/>
    <property type="project" value="InterPro"/>
</dbReference>
<dbReference type="InterPro" id="IPR003018">
    <property type="entry name" value="GAF"/>
</dbReference>
<evidence type="ECO:0000256" key="3">
    <source>
        <dbReference type="ARBA" id="ARBA00006402"/>
    </source>
</evidence>
<evidence type="ECO:0000313" key="14">
    <source>
        <dbReference type="EMBL" id="MEF7616540.1"/>
    </source>
</evidence>
<reference evidence="14 15" key="1">
    <citation type="submission" date="2024-02" db="EMBL/GenBank/DDBJ databases">
        <title>Genome sequence of Aquincola sp. MAHUQ-54.</title>
        <authorList>
            <person name="Huq M.A."/>
        </authorList>
    </citation>
    <scope>NUCLEOTIDE SEQUENCE [LARGE SCALE GENOMIC DNA]</scope>
    <source>
        <strain evidence="14 15">MAHUQ-54</strain>
    </source>
</reference>
<dbReference type="GO" id="GO:0000156">
    <property type="term" value="F:phosphorelay response regulator activity"/>
    <property type="evidence" value="ECO:0007669"/>
    <property type="project" value="TreeGrafter"/>
</dbReference>
<dbReference type="InterPro" id="IPR013515">
    <property type="entry name" value="Phytochrome_cen-reg"/>
</dbReference>
<dbReference type="RefSeq" id="WP_332292057.1">
    <property type="nucleotide sequence ID" value="NZ_JAZIBG010000044.1"/>
</dbReference>
<sequence>MTGAIDACAREPIHIPGSIQPHGALLVVAPNDHRILQASANACALLGLPALPATMAALDPALASRLTAWTDKGDGLLHTTHQVPGGQTLQLTGHATGQGLVLELEPVDTHELQTLDALYPRLRGFLDRVEGEDDVAALGQLAAREVRRLTGFDRVLLYRFDEDWHGTVIAEDGNGRLPSYLDLRFPASDIPPQARELYRRHRLRLIPDASYAAVPVEPAVSPLDGQPLDLSGAALRSVSPVHLQYMRNMGTASSMSVSIVIDGALWGLVSCHHAEAHRIGPPTRAACDFLGQILALKIGSRERGQETALRWAARELEQDLVARMAQAGDAPGAITARLAEQPEAWMRLARATGAAVLRGDDEVRCVGLTPSPTQLQALASWLHQRQDPTEPFHTHSLPAAYPPAAGFTDTACGLIAAPISVLHPHYVMWFRPELVHTVRWGGRPEKAAAGDGSLSPRASFDAWTEEVRGTAQRWTAVEIDGARMFCQAMVTLVLGQAEQRAALSDRLETSNRELEAFSYSVSHDLRAPFRHIVGFAQLLGENEPQLAARSRHYLDTIVESALSAGRLVDDLLNFSQLGRASLEMSRVDMAKLTQEVRRSMRIDEGNRRVEWQIGAIPPAWGDAALLRQALANLIDNALKYTRNEPEAVIRVHGETRAHETVYTVADNGVGFDMNYMGKLFGVFQRLHRAEDFEGSGIGLALTRRIIDRHGGWIAAEGKPNEGATFRFGLPRRTHPEPHHGQEA</sequence>
<dbReference type="Pfam" id="PF08446">
    <property type="entry name" value="PAS_2"/>
    <property type="match status" value="1"/>
</dbReference>
<dbReference type="Gene3D" id="1.10.287.130">
    <property type="match status" value="1"/>
</dbReference>
<dbReference type="FunFam" id="3.30.565.10:FF:000006">
    <property type="entry name" value="Sensor histidine kinase WalK"/>
    <property type="match status" value="1"/>
</dbReference>
<evidence type="ECO:0000256" key="1">
    <source>
        <dbReference type="ARBA" id="ARBA00000085"/>
    </source>
</evidence>
<name>A0AAW9QPL9_9BURK</name>
<dbReference type="SUPFAM" id="SSF55785">
    <property type="entry name" value="PYP-like sensor domain (PAS domain)"/>
    <property type="match status" value="1"/>
</dbReference>
<keyword evidence="15" id="KW-1185">Reference proteome</keyword>
<evidence type="ECO:0000256" key="11">
    <source>
        <dbReference type="ARBA" id="ARBA00023170"/>
    </source>
</evidence>
<accession>A0AAW9QPL9</accession>
<keyword evidence="7" id="KW-0716">Sensory transduction</keyword>
<protein>
    <recommendedName>
        <fullName evidence="4">histidine kinase</fullName>
        <ecNumber evidence="4">2.7.13.3</ecNumber>
    </recommendedName>
</protein>
<evidence type="ECO:0000313" key="15">
    <source>
        <dbReference type="Proteomes" id="UP001336250"/>
    </source>
</evidence>
<dbReference type="PRINTS" id="PR01033">
    <property type="entry name" value="PHYTOCHROME"/>
</dbReference>
<dbReference type="Proteomes" id="UP001336250">
    <property type="component" value="Unassembled WGS sequence"/>
</dbReference>
<dbReference type="InterPro" id="IPR003594">
    <property type="entry name" value="HATPase_dom"/>
</dbReference>
<dbReference type="Pfam" id="PF02518">
    <property type="entry name" value="HATPase_c"/>
    <property type="match status" value="1"/>
</dbReference>
<dbReference type="InterPro" id="IPR005467">
    <property type="entry name" value="His_kinase_dom"/>
</dbReference>
<dbReference type="InterPro" id="IPR050351">
    <property type="entry name" value="BphY/WalK/GraS-like"/>
</dbReference>
<dbReference type="PANTHER" id="PTHR42878">
    <property type="entry name" value="TWO-COMPONENT HISTIDINE KINASE"/>
    <property type="match status" value="1"/>
</dbReference>
<dbReference type="InterPro" id="IPR043150">
    <property type="entry name" value="Phytochrome_PHY_sf"/>
</dbReference>
<dbReference type="Gene3D" id="3.30.450.20">
    <property type="entry name" value="PAS domain"/>
    <property type="match status" value="1"/>
</dbReference>
<gene>
    <name evidence="14" type="ORF">V4F39_21670</name>
</gene>
<evidence type="ECO:0000256" key="4">
    <source>
        <dbReference type="ARBA" id="ARBA00012438"/>
    </source>
</evidence>
<dbReference type="Pfam" id="PF00512">
    <property type="entry name" value="HisKA"/>
    <property type="match status" value="1"/>
</dbReference>
<evidence type="ECO:0000256" key="8">
    <source>
        <dbReference type="ARBA" id="ARBA00022679"/>
    </source>
</evidence>
<dbReference type="SUPFAM" id="SSF55781">
    <property type="entry name" value="GAF domain-like"/>
    <property type="match status" value="2"/>
</dbReference>
<keyword evidence="10" id="KW-0157">Chromophore</keyword>
<keyword evidence="6" id="KW-0597">Phosphoprotein</keyword>
<dbReference type="Pfam" id="PF00360">
    <property type="entry name" value="PHY"/>
    <property type="match status" value="1"/>
</dbReference>
<feature type="domain" description="Phytochrome chromophore attachment site" evidence="12">
    <location>
        <begin position="134"/>
        <end position="292"/>
    </location>
</feature>
<organism evidence="14 15">
    <name type="scientific">Aquincola agrisoli</name>
    <dbReference type="NCBI Taxonomy" id="3119538"/>
    <lineage>
        <taxon>Bacteria</taxon>
        <taxon>Pseudomonadati</taxon>
        <taxon>Pseudomonadota</taxon>
        <taxon>Betaproteobacteria</taxon>
        <taxon>Burkholderiales</taxon>
        <taxon>Sphaerotilaceae</taxon>
        <taxon>Aquincola</taxon>
    </lineage>
</organism>
<dbReference type="GO" id="GO:0005524">
    <property type="term" value="F:ATP binding"/>
    <property type="evidence" value="ECO:0007669"/>
    <property type="project" value="UniProtKB-KW"/>
</dbReference>
<dbReference type="InterPro" id="IPR016132">
    <property type="entry name" value="Phyto_chromo_attachment"/>
</dbReference>
<dbReference type="Gene3D" id="3.30.450.270">
    <property type="match status" value="1"/>
</dbReference>
<dbReference type="EMBL" id="JAZIBG010000044">
    <property type="protein sequence ID" value="MEF7616540.1"/>
    <property type="molecule type" value="Genomic_DNA"/>
</dbReference>
<dbReference type="PROSITE" id="PS50109">
    <property type="entry name" value="HIS_KIN"/>
    <property type="match status" value="1"/>
</dbReference>
<evidence type="ECO:0000256" key="2">
    <source>
        <dbReference type="ARBA" id="ARBA00004429"/>
    </source>
</evidence>
<dbReference type="SUPFAM" id="SSF55874">
    <property type="entry name" value="ATPase domain of HSP90 chaperone/DNA topoisomerase II/histidine kinase"/>
    <property type="match status" value="1"/>
</dbReference>
<dbReference type="Gene3D" id="3.30.450.40">
    <property type="match status" value="1"/>
</dbReference>
<evidence type="ECO:0000259" key="12">
    <source>
        <dbReference type="PROSITE" id="PS50046"/>
    </source>
</evidence>
<dbReference type="GO" id="GO:0007234">
    <property type="term" value="P:osmosensory signaling via phosphorelay pathway"/>
    <property type="evidence" value="ECO:0007669"/>
    <property type="project" value="TreeGrafter"/>
</dbReference>
<comment type="similarity">
    <text evidence="3">In the N-terminal section; belongs to the phytochrome family.</text>
</comment>
<dbReference type="PROSITE" id="PS50046">
    <property type="entry name" value="PHYTOCHROME_2"/>
    <property type="match status" value="1"/>
</dbReference>
<dbReference type="CDD" id="cd00082">
    <property type="entry name" value="HisKA"/>
    <property type="match status" value="1"/>
</dbReference>
<dbReference type="InterPro" id="IPR036097">
    <property type="entry name" value="HisK_dim/P_sf"/>
</dbReference>
<evidence type="ECO:0000256" key="5">
    <source>
        <dbReference type="ARBA" id="ARBA00022543"/>
    </source>
</evidence>
<dbReference type="GO" id="GO:0030295">
    <property type="term" value="F:protein kinase activator activity"/>
    <property type="evidence" value="ECO:0007669"/>
    <property type="project" value="TreeGrafter"/>
</dbReference>
<proteinExistence type="inferred from homology"/>
<keyword evidence="14" id="KW-0067">ATP-binding</keyword>
<dbReference type="GO" id="GO:0000155">
    <property type="term" value="F:phosphorelay sensor kinase activity"/>
    <property type="evidence" value="ECO:0007669"/>
    <property type="project" value="InterPro"/>
</dbReference>
<dbReference type="EC" id="2.7.13.3" evidence="4"/>
<evidence type="ECO:0000256" key="9">
    <source>
        <dbReference type="ARBA" id="ARBA00022777"/>
    </source>
</evidence>
<keyword evidence="11" id="KW-0675">Receptor</keyword>
<dbReference type="InterPro" id="IPR035965">
    <property type="entry name" value="PAS-like_dom_sf"/>
</dbReference>
<dbReference type="InterPro" id="IPR013654">
    <property type="entry name" value="PAS_2"/>
</dbReference>